<dbReference type="RefSeq" id="WP_239262269.1">
    <property type="nucleotide sequence ID" value="NZ_JAKRCV010000006.1"/>
</dbReference>
<dbReference type="Gene3D" id="3.40.50.300">
    <property type="entry name" value="P-loop containing nucleotide triphosphate hydrolases"/>
    <property type="match status" value="1"/>
</dbReference>
<evidence type="ECO:0000259" key="2">
    <source>
        <dbReference type="Pfam" id="PF00437"/>
    </source>
</evidence>
<name>A0ABS9PZ87_9MICO</name>
<dbReference type="SUPFAM" id="SSF52540">
    <property type="entry name" value="P-loop containing nucleoside triphosphate hydrolases"/>
    <property type="match status" value="1"/>
</dbReference>
<dbReference type="InterPro" id="IPR001482">
    <property type="entry name" value="T2SS/T4SS_dom"/>
</dbReference>
<dbReference type="InterPro" id="IPR022399">
    <property type="entry name" value="TadA-like_ATPase"/>
</dbReference>
<reference evidence="3 4" key="1">
    <citation type="submission" date="2022-02" db="EMBL/GenBank/DDBJ databases">
        <title>Uncovering new skin microbiome diversity through culturing and metagenomics.</title>
        <authorList>
            <person name="Conlan S."/>
            <person name="Deming C."/>
            <person name="Nisc Comparative Sequencing Program N."/>
            <person name="Segre J.A."/>
        </authorList>
    </citation>
    <scope>NUCLEOTIDE SEQUENCE [LARGE SCALE GENOMIC DNA]</scope>
    <source>
        <strain evidence="3 4">ACRQZ</strain>
    </source>
</reference>
<evidence type="ECO:0000313" key="4">
    <source>
        <dbReference type="Proteomes" id="UP001521931"/>
    </source>
</evidence>
<dbReference type="CDD" id="cd01130">
    <property type="entry name" value="VirB11-like_ATPase"/>
    <property type="match status" value="1"/>
</dbReference>
<proteinExistence type="inferred from homology"/>
<dbReference type="Proteomes" id="UP001521931">
    <property type="component" value="Unassembled WGS sequence"/>
</dbReference>
<accession>A0ABS9PZ87</accession>
<keyword evidence="4" id="KW-1185">Reference proteome</keyword>
<comment type="similarity">
    <text evidence="1">Belongs to the GSP E family.</text>
</comment>
<dbReference type="EMBL" id="JAKRCV010000006">
    <property type="protein sequence ID" value="MCG7320951.1"/>
    <property type="molecule type" value="Genomic_DNA"/>
</dbReference>
<dbReference type="Gene3D" id="3.30.450.380">
    <property type="match status" value="1"/>
</dbReference>
<feature type="domain" description="Bacterial type II secretion system protein E" evidence="2">
    <location>
        <begin position="51"/>
        <end position="329"/>
    </location>
</feature>
<gene>
    <name evidence="3" type="ORF">MHL29_03450</name>
</gene>
<organism evidence="3 4">
    <name type="scientific">Arsenicicoccus bolidensis</name>
    <dbReference type="NCBI Taxonomy" id="229480"/>
    <lineage>
        <taxon>Bacteria</taxon>
        <taxon>Bacillati</taxon>
        <taxon>Actinomycetota</taxon>
        <taxon>Actinomycetes</taxon>
        <taxon>Micrococcales</taxon>
        <taxon>Intrasporangiaceae</taxon>
        <taxon>Arsenicicoccus</taxon>
    </lineage>
</organism>
<dbReference type="PANTHER" id="PTHR30486:SF6">
    <property type="entry name" value="TYPE IV PILUS RETRACTATION ATPASE PILT"/>
    <property type="match status" value="1"/>
</dbReference>
<dbReference type="PANTHER" id="PTHR30486">
    <property type="entry name" value="TWITCHING MOTILITY PROTEIN PILT"/>
    <property type="match status" value="1"/>
</dbReference>
<sequence length="380" mass="39921">MSLPPGAWADIEHGVGPDLGRVREAVAGDRVVLGSQGVRDELGRVLRDTLGAGPLEGLLREPGVTDVLVNGPREVWVDRGTGLERVLLDLGDDRAVRALATRLAGLVGRRLDEASPWVDAVLPSGVRLHAVVGAITPGGTHLSLRVPRPEAWTLDDLEARGAVEPWIARALRGVVAHRVAHLVTGGTGTGKTTLLAAMLSLVPDHERIVLVEDACELTPRHPHVVRLQARHPNVEGVGGIDLTTLVRQALRMRPDRLVVGEVRGGEVRELLTALNTGHEGGCGTVHANSAADVVSRLEALGALAAMPPSAVWAQARSGLRVVIHLTRPLGVRHVGEIAVLSPDGDGRPVVLPALTHDGEGGVRPGPGLALLTDVVPEARP</sequence>
<dbReference type="InterPro" id="IPR050921">
    <property type="entry name" value="T4SS_GSP_E_ATPase"/>
</dbReference>
<dbReference type="Pfam" id="PF00437">
    <property type="entry name" value="T2SSE"/>
    <property type="match status" value="1"/>
</dbReference>
<dbReference type="NCBIfam" id="TIGR03819">
    <property type="entry name" value="heli_sec_ATPase"/>
    <property type="match status" value="1"/>
</dbReference>
<dbReference type="InterPro" id="IPR027417">
    <property type="entry name" value="P-loop_NTPase"/>
</dbReference>
<evidence type="ECO:0000313" key="3">
    <source>
        <dbReference type="EMBL" id="MCG7320951.1"/>
    </source>
</evidence>
<protein>
    <submittedName>
        <fullName evidence="3">TadA family conjugal transfer-associated ATPase</fullName>
    </submittedName>
</protein>
<comment type="caution">
    <text evidence="3">The sequence shown here is derived from an EMBL/GenBank/DDBJ whole genome shotgun (WGS) entry which is preliminary data.</text>
</comment>
<evidence type="ECO:0000256" key="1">
    <source>
        <dbReference type="ARBA" id="ARBA00006611"/>
    </source>
</evidence>